<dbReference type="GeneID" id="20342636"/>
<sequence length="69" mass="7226">MNGGQSGRVAAVVVGPLGRERCNRIGMVKGESGKPEKSVCVEPVQESADERTVKTSRAMATGPRSGRRG</sequence>
<dbReference type="Proteomes" id="UP000006039">
    <property type="component" value="Unassembled WGS sequence"/>
</dbReference>
<protein>
    <submittedName>
        <fullName evidence="2 3">Uncharacterized protein</fullName>
    </submittedName>
</protein>
<accession>J3NLM9</accession>
<reference evidence="3" key="5">
    <citation type="submission" date="2018-04" db="UniProtKB">
        <authorList>
            <consortium name="EnsemblFungi"/>
        </authorList>
    </citation>
    <scope>IDENTIFICATION</scope>
    <source>
        <strain evidence="3">R3-111a-1</strain>
    </source>
</reference>
<reference evidence="2" key="3">
    <citation type="submission" date="2010-09" db="EMBL/GenBank/DDBJ databases">
        <title>Annotation of Gaeumannomyces graminis var. tritici R3-111a-1.</title>
        <authorList>
            <consortium name="The Broad Institute Genome Sequencing Platform"/>
            <person name="Ma L.-J."/>
            <person name="Dead R."/>
            <person name="Young S.K."/>
            <person name="Zeng Q."/>
            <person name="Gargeya S."/>
            <person name="Fitzgerald M."/>
            <person name="Haas B."/>
            <person name="Abouelleil A."/>
            <person name="Alvarado L."/>
            <person name="Arachchi H.M."/>
            <person name="Berlin A."/>
            <person name="Brown A."/>
            <person name="Chapman S.B."/>
            <person name="Chen Z."/>
            <person name="Dunbar C."/>
            <person name="Freedman E."/>
            <person name="Gearin G."/>
            <person name="Gellesch M."/>
            <person name="Goldberg J."/>
            <person name="Griggs A."/>
            <person name="Gujja S."/>
            <person name="Heiman D."/>
            <person name="Howarth C."/>
            <person name="Larson L."/>
            <person name="Lui A."/>
            <person name="MacDonald P.J.P."/>
            <person name="Mehta T."/>
            <person name="Montmayeur A."/>
            <person name="Murphy C."/>
            <person name="Neiman D."/>
            <person name="Pearson M."/>
            <person name="Priest M."/>
            <person name="Roberts A."/>
            <person name="Saif S."/>
            <person name="Shea T."/>
            <person name="Shenoy N."/>
            <person name="Sisk P."/>
            <person name="Stolte C."/>
            <person name="Sykes S."/>
            <person name="Yandava C."/>
            <person name="Wortman J."/>
            <person name="Nusbaum C."/>
            <person name="Birren B."/>
        </authorList>
    </citation>
    <scope>NUCLEOTIDE SEQUENCE</scope>
    <source>
        <strain evidence="2">R3-111a-1</strain>
    </source>
</reference>
<gene>
    <name evidence="3" type="primary">20342636</name>
    <name evidence="2" type="ORF">GGTG_02178</name>
</gene>
<reference evidence="2" key="2">
    <citation type="submission" date="2010-07" db="EMBL/GenBank/DDBJ databases">
        <authorList>
            <consortium name="The Broad Institute Genome Sequencing Platform"/>
            <consortium name="Broad Institute Genome Sequencing Center for Infectious Disease"/>
            <person name="Ma L.-J."/>
            <person name="Dead R."/>
            <person name="Young S."/>
            <person name="Zeng Q."/>
            <person name="Koehrsen M."/>
            <person name="Alvarado L."/>
            <person name="Berlin A."/>
            <person name="Chapman S.B."/>
            <person name="Chen Z."/>
            <person name="Freedman E."/>
            <person name="Gellesch M."/>
            <person name="Goldberg J."/>
            <person name="Griggs A."/>
            <person name="Gujja S."/>
            <person name="Heilman E.R."/>
            <person name="Heiman D."/>
            <person name="Hepburn T."/>
            <person name="Howarth C."/>
            <person name="Jen D."/>
            <person name="Larson L."/>
            <person name="Mehta T."/>
            <person name="Neiman D."/>
            <person name="Pearson M."/>
            <person name="Roberts A."/>
            <person name="Saif S."/>
            <person name="Shea T."/>
            <person name="Shenoy N."/>
            <person name="Sisk P."/>
            <person name="Stolte C."/>
            <person name="Sykes S."/>
            <person name="Walk T."/>
            <person name="White J."/>
            <person name="Yandava C."/>
            <person name="Haas B."/>
            <person name="Nusbaum C."/>
            <person name="Birren B."/>
        </authorList>
    </citation>
    <scope>NUCLEOTIDE SEQUENCE</scope>
    <source>
        <strain evidence="2">R3-111a-1</strain>
    </source>
</reference>
<feature type="region of interest" description="Disordered" evidence="1">
    <location>
        <begin position="28"/>
        <end position="69"/>
    </location>
</feature>
<name>J3NLM9_GAET3</name>
<dbReference type="HOGENOM" id="CLU_2776059_0_0_1"/>
<dbReference type="VEuPathDB" id="FungiDB:GGTG_02178"/>
<keyword evidence="4" id="KW-1185">Reference proteome</keyword>
<proteinExistence type="predicted"/>
<reference evidence="3" key="4">
    <citation type="journal article" date="2015" name="G3 (Bethesda)">
        <title>Genome sequences of three phytopathogenic species of the Magnaporthaceae family of fungi.</title>
        <authorList>
            <person name="Okagaki L.H."/>
            <person name="Nunes C.C."/>
            <person name="Sailsbery J."/>
            <person name="Clay B."/>
            <person name="Brown D."/>
            <person name="John T."/>
            <person name="Oh Y."/>
            <person name="Young N."/>
            <person name="Fitzgerald M."/>
            <person name="Haas B.J."/>
            <person name="Zeng Q."/>
            <person name="Young S."/>
            <person name="Adiconis X."/>
            <person name="Fan L."/>
            <person name="Levin J.Z."/>
            <person name="Mitchell T.K."/>
            <person name="Okubara P.A."/>
            <person name="Farman M.L."/>
            <person name="Kohn L.M."/>
            <person name="Birren B."/>
            <person name="Ma L.-J."/>
            <person name="Dean R.A."/>
        </authorList>
    </citation>
    <scope>NUCLEOTIDE SEQUENCE</scope>
    <source>
        <strain evidence="3">R3-111a-1</strain>
    </source>
</reference>
<organism evidence="2">
    <name type="scientific">Gaeumannomyces tritici (strain R3-111a-1)</name>
    <name type="common">Wheat and barley take-all root rot fungus</name>
    <name type="synonym">Gaeumannomyces graminis var. tritici</name>
    <dbReference type="NCBI Taxonomy" id="644352"/>
    <lineage>
        <taxon>Eukaryota</taxon>
        <taxon>Fungi</taxon>
        <taxon>Dikarya</taxon>
        <taxon>Ascomycota</taxon>
        <taxon>Pezizomycotina</taxon>
        <taxon>Sordariomycetes</taxon>
        <taxon>Sordariomycetidae</taxon>
        <taxon>Magnaporthales</taxon>
        <taxon>Magnaporthaceae</taxon>
        <taxon>Gaeumannomyces</taxon>
    </lineage>
</organism>
<evidence type="ECO:0000313" key="4">
    <source>
        <dbReference type="Proteomes" id="UP000006039"/>
    </source>
</evidence>
<dbReference type="EnsemblFungi" id="EJT82204">
    <property type="protein sequence ID" value="EJT82204"/>
    <property type="gene ID" value="GGTG_02178"/>
</dbReference>
<evidence type="ECO:0000313" key="3">
    <source>
        <dbReference type="EnsemblFungi" id="EJT82204"/>
    </source>
</evidence>
<dbReference type="RefSeq" id="XP_009218213.1">
    <property type="nucleotide sequence ID" value="XM_009219949.1"/>
</dbReference>
<dbReference type="EMBL" id="GL385395">
    <property type="protein sequence ID" value="EJT82204.1"/>
    <property type="molecule type" value="Genomic_DNA"/>
</dbReference>
<evidence type="ECO:0000313" key="2">
    <source>
        <dbReference type="EMBL" id="EJT82204.1"/>
    </source>
</evidence>
<evidence type="ECO:0000256" key="1">
    <source>
        <dbReference type="SAM" id="MobiDB-lite"/>
    </source>
</evidence>
<dbReference type="AlphaFoldDB" id="J3NLM9"/>
<reference evidence="4" key="1">
    <citation type="submission" date="2010-07" db="EMBL/GenBank/DDBJ databases">
        <title>The genome sequence of Gaeumannomyces graminis var. tritici strain R3-111a-1.</title>
        <authorList>
            <consortium name="The Broad Institute Genome Sequencing Platform"/>
            <person name="Ma L.-J."/>
            <person name="Dead R."/>
            <person name="Young S."/>
            <person name="Zeng Q."/>
            <person name="Koehrsen M."/>
            <person name="Alvarado L."/>
            <person name="Berlin A."/>
            <person name="Chapman S.B."/>
            <person name="Chen Z."/>
            <person name="Freedman E."/>
            <person name="Gellesch M."/>
            <person name="Goldberg J."/>
            <person name="Griggs A."/>
            <person name="Gujja S."/>
            <person name="Heilman E.R."/>
            <person name="Heiman D."/>
            <person name="Hepburn T."/>
            <person name="Howarth C."/>
            <person name="Jen D."/>
            <person name="Larson L."/>
            <person name="Mehta T."/>
            <person name="Neiman D."/>
            <person name="Pearson M."/>
            <person name="Roberts A."/>
            <person name="Saif S."/>
            <person name="Shea T."/>
            <person name="Shenoy N."/>
            <person name="Sisk P."/>
            <person name="Stolte C."/>
            <person name="Sykes S."/>
            <person name="Walk T."/>
            <person name="White J."/>
            <person name="Yandava C."/>
            <person name="Haas B."/>
            <person name="Nusbaum C."/>
            <person name="Birren B."/>
        </authorList>
    </citation>
    <scope>NUCLEOTIDE SEQUENCE [LARGE SCALE GENOMIC DNA]</scope>
    <source>
        <strain evidence="4">R3-111a-1</strain>
    </source>
</reference>